<sequence length="522" mass="57812">MDLNISPTLEDPNASLVDNEQSADEKVEKPNSSANVSFSNVTDKFRAHPVEKVGSPITINQSISDPTTELTEEDIFRMKSMSIEQNGWKNGPCASELQSAVSQVDSASNYIADDGEQQSDEQQQTEDEGSEEEGNAAEEAEEDEEDDEEEEEEGQAGPTSFEAMARSLVRRYYVDSKVYLCDGYAFGRNRAKSPVLNRDTVTVLNYPFEPVTIPPGIDSDEFRRAFSAAQLYLVGTAHFSKESCRDVMQTVLETQPDFVMVELCSSRIQILSMDEQTLLREAQALTRQKILAIIRENGLAQGLLQVLLLSLSAHITQQLGMAPGGEFRAAHAASKLVPGCGVILGDRPLNVTLQRALSALSIFQRMKFFFHLTVSLGMEIDEAEVERCKNMDMLEEMLQQMAGEFPQVSRILVDERDQYMTQVLHSLLQRSTMEKLYASKKCNAPFEPANVVAVVGMGHVAGIRANWTKHIDSTSLLTVPRPSMKSRIFKSALKLAFFGVLSYGAWRVGCSVARTIRGPPAN</sequence>
<gene>
    <name evidence="2" type="ORF">niasHT_000709</name>
</gene>
<dbReference type="PANTHER" id="PTHR21530">
    <property type="entry name" value="PHEROMONE SHUTDOWN PROTEIN"/>
    <property type="match status" value="1"/>
</dbReference>
<evidence type="ECO:0000313" key="3">
    <source>
        <dbReference type="Proteomes" id="UP001620626"/>
    </source>
</evidence>
<dbReference type="AlphaFoldDB" id="A0ABD2MBX0"/>
<dbReference type="EMBL" id="JBICBT010000054">
    <property type="protein sequence ID" value="KAL3125018.1"/>
    <property type="molecule type" value="Genomic_DNA"/>
</dbReference>
<feature type="compositionally biased region" description="Polar residues" evidence="1">
    <location>
        <begin position="30"/>
        <end position="42"/>
    </location>
</feature>
<dbReference type="PANTHER" id="PTHR21530:SF7">
    <property type="entry name" value="TRAB DOMAIN-CONTAINING PROTEIN"/>
    <property type="match status" value="1"/>
</dbReference>
<feature type="region of interest" description="Disordered" evidence="1">
    <location>
        <begin position="113"/>
        <end position="161"/>
    </location>
</feature>
<dbReference type="CDD" id="cd14726">
    <property type="entry name" value="TraB_PrgY-like"/>
    <property type="match status" value="1"/>
</dbReference>
<feature type="region of interest" description="Disordered" evidence="1">
    <location>
        <begin position="1"/>
        <end position="70"/>
    </location>
</feature>
<dbReference type="InterPro" id="IPR046345">
    <property type="entry name" value="TraB_PrgY-like"/>
</dbReference>
<keyword evidence="3" id="KW-1185">Reference proteome</keyword>
<evidence type="ECO:0008006" key="4">
    <source>
        <dbReference type="Google" id="ProtNLM"/>
    </source>
</evidence>
<accession>A0ABD2MBX0</accession>
<organism evidence="2 3">
    <name type="scientific">Heterodera trifolii</name>
    <dbReference type="NCBI Taxonomy" id="157864"/>
    <lineage>
        <taxon>Eukaryota</taxon>
        <taxon>Metazoa</taxon>
        <taxon>Ecdysozoa</taxon>
        <taxon>Nematoda</taxon>
        <taxon>Chromadorea</taxon>
        <taxon>Rhabditida</taxon>
        <taxon>Tylenchina</taxon>
        <taxon>Tylenchomorpha</taxon>
        <taxon>Tylenchoidea</taxon>
        <taxon>Heteroderidae</taxon>
        <taxon>Heteroderinae</taxon>
        <taxon>Heterodera</taxon>
    </lineage>
</organism>
<evidence type="ECO:0000256" key="1">
    <source>
        <dbReference type="SAM" id="MobiDB-lite"/>
    </source>
</evidence>
<proteinExistence type="predicted"/>
<evidence type="ECO:0000313" key="2">
    <source>
        <dbReference type="EMBL" id="KAL3125018.1"/>
    </source>
</evidence>
<feature type="compositionally biased region" description="Polar residues" evidence="1">
    <location>
        <begin position="57"/>
        <end position="69"/>
    </location>
</feature>
<protein>
    <recommendedName>
        <fullName evidence="4">TraB domain-containing protein</fullName>
    </recommendedName>
</protein>
<feature type="compositionally biased region" description="Acidic residues" evidence="1">
    <location>
        <begin position="113"/>
        <end position="154"/>
    </location>
</feature>
<name>A0ABD2MBX0_9BILA</name>
<comment type="caution">
    <text evidence="2">The sequence shown here is derived from an EMBL/GenBank/DDBJ whole genome shotgun (WGS) entry which is preliminary data.</text>
</comment>
<dbReference type="Pfam" id="PF01963">
    <property type="entry name" value="TraB_PrgY_gumN"/>
    <property type="match status" value="1"/>
</dbReference>
<reference evidence="2 3" key="1">
    <citation type="submission" date="2024-10" db="EMBL/GenBank/DDBJ databases">
        <authorList>
            <person name="Kim D."/>
        </authorList>
    </citation>
    <scope>NUCLEOTIDE SEQUENCE [LARGE SCALE GENOMIC DNA]</scope>
    <source>
        <strain evidence="2">BH-2024</strain>
    </source>
</reference>
<dbReference type="InterPro" id="IPR002816">
    <property type="entry name" value="TraB/PrgY/GumN_fam"/>
</dbReference>
<dbReference type="Proteomes" id="UP001620626">
    <property type="component" value="Unassembled WGS sequence"/>
</dbReference>